<feature type="region of interest" description="Disordered" evidence="2">
    <location>
        <begin position="167"/>
        <end position="207"/>
    </location>
</feature>
<evidence type="ECO:0000313" key="5">
    <source>
        <dbReference type="RefSeq" id="NP_001121287.1"/>
    </source>
</evidence>
<dbReference type="GO" id="GO:0016926">
    <property type="term" value="P:protein desumoylation"/>
    <property type="evidence" value="ECO:0007669"/>
    <property type="project" value="TreeGrafter"/>
</dbReference>
<evidence type="ECO:0000256" key="2">
    <source>
        <dbReference type="SAM" id="MobiDB-lite"/>
    </source>
</evidence>
<feature type="compositionally biased region" description="Basic residues" evidence="2">
    <location>
        <begin position="188"/>
        <end position="198"/>
    </location>
</feature>
<organism evidence="3">
    <name type="scientific">Xenopus laevis</name>
    <name type="common">African clawed frog</name>
    <dbReference type="NCBI Taxonomy" id="8355"/>
    <lineage>
        <taxon>Eukaryota</taxon>
        <taxon>Metazoa</taxon>
        <taxon>Chordata</taxon>
        <taxon>Craniata</taxon>
        <taxon>Vertebrata</taxon>
        <taxon>Euteleostomi</taxon>
        <taxon>Amphibia</taxon>
        <taxon>Batrachia</taxon>
        <taxon>Anura</taxon>
        <taxon>Pipoidea</taxon>
        <taxon>Pipidae</taxon>
        <taxon>Xenopodinae</taxon>
        <taxon>Xenopus</taxon>
        <taxon>Xenopus</taxon>
    </lineage>
</organism>
<keyword evidence="1" id="KW-0833">Ubl conjugation pathway</keyword>
<dbReference type="GO" id="GO:0070139">
    <property type="term" value="F:SUMO-specific endopeptidase activity"/>
    <property type="evidence" value="ECO:0007669"/>
    <property type="project" value="TreeGrafter"/>
</dbReference>
<reference evidence="5" key="3">
    <citation type="submission" date="2025-04" db="UniProtKB">
        <authorList>
            <consortium name="RefSeq"/>
        </authorList>
    </citation>
    <scope>IDENTIFICATION</scope>
</reference>
<dbReference type="Bgee" id="100158370">
    <property type="expression patterns" value="Expressed in testis and 19 other cell types or tissues"/>
</dbReference>
<dbReference type="GO" id="GO:0005634">
    <property type="term" value="C:nucleus"/>
    <property type="evidence" value="ECO:0007669"/>
    <property type="project" value="TreeGrafter"/>
</dbReference>
<gene>
    <name evidence="3 5" type="primary">LOC100158370</name>
</gene>
<evidence type="ECO:0000313" key="4">
    <source>
        <dbReference type="Proteomes" id="UP000186698"/>
    </source>
</evidence>
<dbReference type="GO" id="GO:0090234">
    <property type="term" value="P:regulation of kinetochore assembly"/>
    <property type="evidence" value="ECO:0007669"/>
    <property type="project" value="TreeGrafter"/>
</dbReference>
<dbReference type="GO" id="GO:0005737">
    <property type="term" value="C:cytoplasm"/>
    <property type="evidence" value="ECO:0007669"/>
    <property type="project" value="TreeGrafter"/>
</dbReference>
<dbReference type="PANTHER" id="PTHR46896">
    <property type="entry name" value="SENTRIN-SPECIFIC PROTEASE"/>
    <property type="match status" value="1"/>
</dbReference>
<dbReference type="AlphaFoldDB" id="Q08B04"/>
<dbReference type="RefSeq" id="NP_001121287.1">
    <property type="nucleotide sequence ID" value="NM_001127815.1"/>
</dbReference>
<keyword evidence="4" id="KW-1185">Reference proteome</keyword>
<evidence type="ECO:0000256" key="1">
    <source>
        <dbReference type="ARBA" id="ARBA00022786"/>
    </source>
</evidence>
<dbReference type="OrthoDB" id="442460at2759"/>
<dbReference type="PANTHER" id="PTHR46896:SF1">
    <property type="entry name" value="SENTRIN-SPECIFIC PROTEASE 6"/>
    <property type="match status" value="1"/>
</dbReference>
<reference evidence="3" key="2">
    <citation type="submission" date="2006-10" db="EMBL/GenBank/DDBJ databases">
        <authorList>
            <consortium name="NIH - Xenopus Gene Collection (XGC) project"/>
        </authorList>
    </citation>
    <scope>NUCLEOTIDE SEQUENCE [LARGE SCALE MRNA]</scope>
    <source>
        <tissue evidence="3">Embryo</tissue>
    </source>
</reference>
<accession>Q08B04</accession>
<dbReference type="InterPro" id="IPR051947">
    <property type="entry name" value="Sentrin-specific_protease"/>
</dbReference>
<sequence length="242" mass="27325">MAGGGGSQLLEALDRSQSKKDGGFSNCSFYNSEDSEDDTEKDEANLLSLDESDDANLQITEQKPKQFRTGSAKALGDSIRTYERRGRISHFRTFKGNAIGLNMLGTSKKLGENAQNISVSSGTMVQGRIFHHTNIPRSTVKTAAQRKEYPAHVQKLDADQGRIHTFPRSENMQERKEESDFESEPEKIKRKVQQRRRSSIQESDMSFSRTPQMCLTHQEVCIKFNVDFISTSIWCLLPVLKV</sequence>
<dbReference type="Proteomes" id="UP000186698">
    <property type="component" value="Chromosome 5L"/>
</dbReference>
<dbReference type="KEGG" id="xla:100158370"/>
<feature type="compositionally biased region" description="Basic and acidic residues" evidence="2">
    <location>
        <begin position="12"/>
        <end position="22"/>
    </location>
</feature>
<dbReference type="DNASU" id="100158370"/>
<feature type="region of interest" description="Disordered" evidence="2">
    <location>
        <begin position="1"/>
        <end position="43"/>
    </location>
</feature>
<dbReference type="EMBL" id="BC124930">
    <property type="protein sequence ID" value="AAI24931.1"/>
    <property type="molecule type" value="mRNA"/>
</dbReference>
<proteinExistence type="evidence at transcript level"/>
<name>Q08B04_XENLA</name>
<dbReference type="GO" id="GO:0090169">
    <property type="term" value="P:regulation of spindle assembly"/>
    <property type="evidence" value="ECO:0007669"/>
    <property type="project" value="TreeGrafter"/>
</dbReference>
<protein>
    <submittedName>
        <fullName evidence="3">LOC100158370 protein</fullName>
    </submittedName>
    <submittedName>
        <fullName evidence="5">Uncharacterized protein LOC100158370</fullName>
    </submittedName>
</protein>
<evidence type="ECO:0000313" key="3">
    <source>
        <dbReference type="EMBL" id="AAI24931.1"/>
    </source>
</evidence>
<reference evidence="5" key="1">
    <citation type="journal article" date="2002" name="Dev. Dyn.">
        <title>Genetic and genomic tools for Xenopus research: The NIH Xenopus initiative.</title>
        <authorList>
            <person name="Klein S.L."/>
            <person name="Strausberg R.L."/>
            <person name="Wagner L."/>
            <person name="Pontius J."/>
            <person name="Clifton S.W."/>
            <person name="Richardson P."/>
        </authorList>
    </citation>
    <scope>NUCLEOTIDE SEQUENCE</scope>
</reference>